<evidence type="ECO:0000313" key="1">
    <source>
        <dbReference type="EMBL" id="WWQ62668.1"/>
    </source>
</evidence>
<keyword evidence="2" id="KW-1185">Reference proteome</keyword>
<organism evidence="1 2">
    <name type="scientific">Streptomyces citrinus</name>
    <dbReference type="NCBI Taxonomy" id="3118173"/>
    <lineage>
        <taxon>Bacteria</taxon>
        <taxon>Bacillati</taxon>
        <taxon>Actinomycetota</taxon>
        <taxon>Actinomycetes</taxon>
        <taxon>Kitasatosporales</taxon>
        <taxon>Streptomycetaceae</taxon>
        <taxon>Streptomyces</taxon>
    </lineage>
</organism>
<sequence length="312" mass="33595">MGLEDLGLTADEDTVYRALVGVPAASGAEIAALSRLTPRRADPALRVLLDRGLVTAHGERYTVAHPAVALGAHLAAHRERLHRAELTVARLVEVYRTAAVDRVQRELVEIVEGTEAIGTCYRQLQLSARHSLDILSAGEPQAVTPDDSEEVTAMSRSVRVRAVVDQGFLTEPGAAAHLHQSLADGVEVRAVAEVPCKLIVADGEAALLPLNGRGASVDPAMVLRGGLARLAVDLFTQVWERARPYRAPDSGIDVLDLHILRLLLAGLTDSAVAGQLDLSVRTVQRRLQTLMARAGVTTRMQLGWHARHHGWV</sequence>
<name>A0ACD5A9X0_9ACTN</name>
<proteinExistence type="predicted"/>
<evidence type="ECO:0000313" key="2">
    <source>
        <dbReference type="Proteomes" id="UP001432251"/>
    </source>
</evidence>
<accession>A0ACD5A9X0</accession>
<reference evidence="1" key="1">
    <citation type="journal article" date="2025" name="Int. J. Syst. Evol. Microbiol.">
        <title>Streptomyces citrinus sp. nov., with yellow diffusible pigment.</title>
        <authorList>
            <person name="He Y."/>
            <person name="Yang E."/>
            <person name="Xu J."/>
            <person name="Sun Y."/>
            <person name="Sun L."/>
        </authorList>
    </citation>
    <scope>NUCLEOTIDE SEQUENCE</scope>
    <source>
        <strain evidence="1">Q6</strain>
    </source>
</reference>
<dbReference type="Proteomes" id="UP001432251">
    <property type="component" value="Chromosome"/>
</dbReference>
<protein>
    <submittedName>
        <fullName evidence="1">Helix-turn-helix domain-containing protein</fullName>
    </submittedName>
</protein>
<dbReference type="EMBL" id="CP146022">
    <property type="protein sequence ID" value="WWQ62668.1"/>
    <property type="molecule type" value="Genomic_DNA"/>
</dbReference>
<gene>
    <name evidence="1" type="ORF">V2W30_04380</name>
</gene>